<gene>
    <name evidence="2" type="primary">WBGene00105367</name>
</gene>
<proteinExistence type="predicted"/>
<feature type="region of interest" description="Disordered" evidence="1">
    <location>
        <begin position="300"/>
        <end position="439"/>
    </location>
</feature>
<sequence length="590" mass="63694">MIDRGSNLDSSILTTSSAISQLHSTIDTAELAIGHYSGTQFIEQRVLDDDYRPRRPSQPPPTFRPHGPVRRPPTTKRITSSSKSEDTTKSVAMPRSTVSPSAGGDTVSKIIPPKSAVASSPVKESPVVFRKTSDPKSPPSSISRKSSSSSLGPDGDPLSAISAVHTSPYKTSPAAKPPTNPMSRRIVSSISTVKSEAAPTTQSTDSKPKKSIFDADSGPPYNPEDLNSLILRSFNDSPASFLNSMGTVLMTTQITEEQKRNMMDICSALSAGVRTTPPTYPELAVVAARHPSYPELLKELKRESAESEAKSEESQEEKKEQKKNQVPSSLVTELAAAAANKRAQQLESAGNPNTRIDSPAFFFNTLPLATSTPKKKEKKTKEKVKPMVKKQSLAAPQPPGTLKKEDINKEVKKEETKKEEVKKTVQTQKPVAATPQPSSQIVKISGLDLKAYFTDMAQRATFDPNDQPTTSRRAATVSSLPSSSVQPSPSVPSTQFIGISAYPPSTSAPPPPPPTMPTKISPLPIDRSALNAEITEGQIHRRATKRKTDAESTEGTAFKKDKKAPSTSPSQKKGLFDDSDEDLDMSRKKK</sequence>
<feature type="compositionally biased region" description="Basic and acidic residues" evidence="1">
    <location>
        <begin position="402"/>
        <end position="423"/>
    </location>
</feature>
<feature type="compositionally biased region" description="Low complexity" evidence="1">
    <location>
        <begin position="139"/>
        <end position="159"/>
    </location>
</feature>
<feature type="region of interest" description="Disordered" evidence="1">
    <location>
        <begin position="47"/>
        <end position="221"/>
    </location>
</feature>
<dbReference type="AlphaFoldDB" id="A0A2A6BCI6"/>
<feature type="compositionally biased region" description="Low complexity" evidence="1">
    <location>
        <begin position="477"/>
        <end position="493"/>
    </location>
</feature>
<name>A0A2A6BCI6_PRIPA</name>
<keyword evidence="3" id="KW-1185">Reference proteome</keyword>
<protein>
    <submittedName>
        <fullName evidence="2">Uncharacterized protein</fullName>
    </submittedName>
</protein>
<reference evidence="2" key="2">
    <citation type="submission" date="2022-06" db="UniProtKB">
        <authorList>
            <consortium name="EnsemblMetazoa"/>
        </authorList>
    </citation>
    <scope>IDENTIFICATION</scope>
    <source>
        <strain evidence="2">PS312</strain>
    </source>
</reference>
<feature type="region of interest" description="Disordered" evidence="1">
    <location>
        <begin position="460"/>
        <end position="590"/>
    </location>
</feature>
<feature type="compositionally biased region" description="Polar residues" evidence="1">
    <location>
        <begin position="342"/>
        <end position="356"/>
    </location>
</feature>
<feature type="compositionally biased region" description="Pro residues" evidence="1">
    <location>
        <begin position="506"/>
        <end position="516"/>
    </location>
</feature>
<feature type="compositionally biased region" description="Polar residues" evidence="1">
    <location>
        <begin position="464"/>
        <end position="473"/>
    </location>
</feature>
<dbReference type="OrthoDB" id="751084at2759"/>
<feature type="compositionally biased region" description="Basic and acidic residues" evidence="1">
    <location>
        <begin position="300"/>
        <end position="323"/>
    </location>
</feature>
<accession>A0A2A6BCI6</accession>
<evidence type="ECO:0000313" key="3">
    <source>
        <dbReference type="Proteomes" id="UP000005239"/>
    </source>
</evidence>
<dbReference type="EnsemblMetazoa" id="PPA15813.1">
    <property type="protein sequence ID" value="PPA15813.1"/>
    <property type="gene ID" value="WBGene00105367"/>
</dbReference>
<reference evidence="3" key="1">
    <citation type="journal article" date="2008" name="Nat. Genet.">
        <title>The Pristionchus pacificus genome provides a unique perspective on nematode lifestyle and parasitism.</title>
        <authorList>
            <person name="Dieterich C."/>
            <person name="Clifton S.W."/>
            <person name="Schuster L.N."/>
            <person name="Chinwalla A."/>
            <person name="Delehaunty K."/>
            <person name="Dinkelacker I."/>
            <person name="Fulton L."/>
            <person name="Fulton R."/>
            <person name="Godfrey J."/>
            <person name="Minx P."/>
            <person name="Mitreva M."/>
            <person name="Roeseler W."/>
            <person name="Tian H."/>
            <person name="Witte H."/>
            <person name="Yang S.P."/>
            <person name="Wilson R.K."/>
            <person name="Sommer R.J."/>
        </authorList>
    </citation>
    <scope>NUCLEOTIDE SEQUENCE [LARGE SCALE GENOMIC DNA]</scope>
    <source>
        <strain evidence="3">PS312</strain>
    </source>
</reference>
<dbReference type="Proteomes" id="UP000005239">
    <property type="component" value="Unassembled WGS sequence"/>
</dbReference>
<feature type="compositionally biased region" description="Polar residues" evidence="1">
    <location>
        <begin position="186"/>
        <end position="205"/>
    </location>
</feature>
<organism evidence="2 3">
    <name type="scientific">Pristionchus pacificus</name>
    <name type="common">Parasitic nematode worm</name>
    <dbReference type="NCBI Taxonomy" id="54126"/>
    <lineage>
        <taxon>Eukaryota</taxon>
        <taxon>Metazoa</taxon>
        <taxon>Ecdysozoa</taxon>
        <taxon>Nematoda</taxon>
        <taxon>Chromadorea</taxon>
        <taxon>Rhabditida</taxon>
        <taxon>Rhabditina</taxon>
        <taxon>Diplogasteromorpha</taxon>
        <taxon>Diplogasteroidea</taxon>
        <taxon>Neodiplogasteridae</taxon>
        <taxon>Pristionchus</taxon>
    </lineage>
</organism>
<evidence type="ECO:0000256" key="1">
    <source>
        <dbReference type="SAM" id="MobiDB-lite"/>
    </source>
</evidence>
<accession>A0A8R1UAD3</accession>
<evidence type="ECO:0000313" key="2">
    <source>
        <dbReference type="EnsemblMetazoa" id="PPA15813.1"/>
    </source>
</evidence>